<name>A0ABN9WSG5_9DINO</name>
<evidence type="ECO:0000313" key="2">
    <source>
        <dbReference type="Proteomes" id="UP001189429"/>
    </source>
</evidence>
<dbReference type="Proteomes" id="UP001189429">
    <property type="component" value="Unassembled WGS sequence"/>
</dbReference>
<feature type="non-terminal residue" evidence="1">
    <location>
        <position position="189"/>
    </location>
</feature>
<dbReference type="EMBL" id="CAUYUJ010019257">
    <property type="protein sequence ID" value="CAK0889702.1"/>
    <property type="molecule type" value="Genomic_DNA"/>
</dbReference>
<protein>
    <submittedName>
        <fullName evidence="1">Uncharacterized protein</fullName>
    </submittedName>
</protein>
<feature type="non-terminal residue" evidence="1">
    <location>
        <position position="1"/>
    </location>
</feature>
<organism evidence="1 2">
    <name type="scientific">Prorocentrum cordatum</name>
    <dbReference type="NCBI Taxonomy" id="2364126"/>
    <lineage>
        <taxon>Eukaryota</taxon>
        <taxon>Sar</taxon>
        <taxon>Alveolata</taxon>
        <taxon>Dinophyceae</taxon>
        <taxon>Prorocentrales</taxon>
        <taxon>Prorocentraceae</taxon>
        <taxon>Prorocentrum</taxon>
    </lineage>
</organism>
<reference evidence="1" key="1">
    <citation type="submission" date="2023-10" db="EMBL/GenBank/DDBJ databases">
        <authorList>
            <person name="Chen Y."/>
            <person name="Shah S."/>
            <person name="Dougan E. K."/>
            <person name="Thang M."/>
            <person name="Chan C."/>
        </authorList>
    </citation>
    <scope>NUCLEOTIDE SEQUENCE [LARGE SCALE GENOMIC DNA]</scope>
</reference>
<comment type="caution">
    <text evidence="1">The sequence shown here is derived from an EMBL/GenBank/DDBJ whole genome shotgun (WGS) entry which is preliminary data.</text>
</comment>
<proteinExistence type="predicted"/>
<evidence type="ECO:0000313" key="1">
    <source>
        <dbReference type="EMBL" id="CAK0889702.1"/>
    </source>
</evidence>
<sequence>HDIVLRGPPRCSEAFQASRSAHRLQVNALTKQIETKTQRSGELAVANAQMANDIEDSKEGLAQDKEFLAELQKSCGSKGKEWEDRVKVRQEETVALAETIKILNDDDALDLFKKTLPPPGDSLLQVKVSQAEVRARARKILLKAAHGAQHGSGVLAGFVAQALHGKKIGFDKVTVMIDKMIQTLMAEQK</sequence>
<accession>A0ABN9WSG5</accession>
<keyword evidence="2" id="KW-1185">Reference proteome</keyword>
<gene>
    <name evidence="1" type="ORF">PCOR1329_LOCUS70168</name>
</gene>